<reference evidence="2" key="1">
    <citation type="submission" date="2014-09" db="EMBL/GenBank/DDBJ databases">
        <title>Whole genome shotgun sequence of Streptomyces sp. NBRC 110027.</title>
        <authorList>
            <person name="Komaki H."/>
            <person name="Ichikawa N."/>
            <person name="Katano-Makiyama Y."/>
            <person name="Hosoyama A."/>
            <person name="Hashimoto M."/>
            <person name="Uohara A."/>
            <person name="Kitahashi Y."/>
            <person name="Ohji S."/>
            <person name="Kimura A."/>
            <person name="Yamazoe A."/>
            <person name="Igarashi Y."/>
            <person name="Fujita N."/>
        </authorList>
    </citation>
    <scope>NUCLEOTIDE SEQUENCE [LARGE SCALE GENOMIC DNA]</scope>
    <source>
        <strain evidence="2">NBRC 110027</strain>
    </source>
</reference>
<dbReference type="GO" id="GO:0005524">
    <property type="term" value="F:ATP binding"/>
    <property type="evidence" value="ECO:0007669"/>
    <property type="project" value="InterPro"/>
</dbReference>
<evidence type="ECO:0000313" key="1">
    <source>
        <dbReference type="EMBL" id="GAO08976.1"/>
    </source>
</evidence>
<dbReference type="GO" id="GO:0003677">
    <property type="term" value="F:DNA binding"/>
    <property type="evidence" value="ECO:0007669"/>
    <property type="project" value="InterPro"/>
</dbReference>
<dbReference type="EMBL" id="BBNO01000004">
    <property type="protein sequence ID" value="GAO08976.1"/>
    <property type="molecule type" value="Genomic_DNA"/>
</dbReference>
<dbReference type="AlphaFoldDB" id="A0A0P4R8R5"/>
<protein>
    <submittedName>
        <fullName evidence="1">Uncharacterized protein</fullName>
    </submittedName>
</protein>
<accession>A0A0P4R8R5</accession>
<keyword evidence="2" id="KW-1185">Reference proteome</keyword>
<reference evidence="1 2" key="2">
    <citation type="journal article" date="2015" name="Stand. Genomic Sci.">
        <title>Draft genome sequence of marine-derived Streptomyces sp. TP-A0598, a producer of anti-MRSA antibiotic lydicamycins.</title>
        <authorList>
            <person name="Komaki H."/>
            <person name="Ichikawa N."/>
            <person name="Hosoyama A."/>
            <person name="Fujita N."/>
            <person name="Igarashi Y."/>
        </authorList>
    </citation>
    <scope>NUCLEOTIDE SEQUENCE [LARGE SCALE GENOMIC DNA]</scope>
    <source>
        <strain evidence="1 2">NBRC 110027</strain>
    </source>
</reference>
<dbReference type="SUPFAM" id="SSF52540">
    <property type="entry name" value="P-loop containing nucleoside triphosphate hydrolases"/>
    <property type="match status" value="1"/>
</dbReference>
<dbReference type="OrthoDB" id="3196525at2"/>
<dbReference type="GO" id="GO:0043138">
    <property type="term" value="F:3'-5' DNA helicase activity"/>
    <property type="evidence" value="ECO:0007669"/>
    <property type="project" value="TreeGrafter"/>
</dbReference>
<organism evidence="1 2">
    <name type="scientific">Streptomyces lydicamycinicus</name>
    <dbReference type="NCBI Taxonomy" id="1546107"/>
    <lineage>
        <taxon>Bacteria</taxon>
        <taxon>Bacillati</taxon>
        <taxon>Actinomycetota</taxon>
        <taxon>Actinomycetes</taxon>
        <taxon>Kitasatosporales</taxon>
        <taxon>Streptomycetaceae</taxon>
        <taxon>Streptomyces</taxon>
    </lineage>
</organism>
<proteinExistence type="predicted"/>
<evidence type="ECO:0000313" key="2">
    <source>
        <dbReference type="Proteomes" id="UP000048965"/>
    </source>
</evidence>
<dbReference type="PANTHER" id="PTHR11070:SF2">
    <property type="entry name" value="ATP-DEPENDENT DNA HELICASE SRS2"/>
    <property type="match status" value="1"/>
</dbReference>
<dbReference type="RefSeq" id="WP_042154882.1">
    <property type="nucleotide sequence ID" value="NZ_BBNO01000004.1"/>
</dbReference>
<dbReference type="InterPro" id="IPR027417">
    <property type="entry name" value="P-loop_NTPase"/>
</dbReference>
<dbReference type="Pfam" id="PF13245">
    <property type="entry name" value="AAA_19"/>
    <property type="match status" value="1"/>
</dbReference>
<dbReference type="PANTHER" id="PTHR11070">
    <property type="entry name" value="UVRD / RECB / PCRA DNA HELICASE FAMILY MEMBER"/>
    <property type="match status" value="1"/>
</dbReference>
<dbReference type="InterPro" id="IPR000212">
    <property type="entry name" value="DNA_helicase_UvrD/REP"/>
</dbReference>
<dbReference type="Proteomes" id="UP000048965">
    <property type="component" value="Unassembled WGS sequence"/>
</dbReference>
<dbReference type="GO" id="GO:0000725">
    <property type="term" value="P:recombinational repair"/>
    <property type="evidence" value="ECO:0007669"/>
    <property type="project" value="TreeGrafter"/>
</dbReference>
<dbReference type="Gene3D" id="3.40.50.300">
    <property type="entry name" value="P-loop containing nucleotide triphosphate hydrolases"/>
    <property type="match status" value="2"/>
</dbReference>
<sequence length="366" mass="41472">MRFPSLLDLEPEQQTIVDLPFHGCHVVTGAPGAGKTVMAVYRAWMLATAGREVTLFARSNLLRQYLAQAAPRLTEALTVTTFHRWVREFWKARFQTAPPQTDEGGWSYDWFEMQRHCILQHVTSKAHLVIDEGQNLPVAFYDLCRILNIGVTVFADEEQRIGEDQSTLLEICEALAAHSGPLVLRNNHRNSREIVMLASEFHKNSCGEKELPATAGQLPCVLRVPSLGHLLTSIAQYFNAQPEQRIGIICRSTLMIREIQSRLTHHGLAKYTQAYVHDDEHRKRMDFSGRSIRILSTASMKGLEFDSVFVPDLDTYTEDPTSVDARLRFFVLCTRAREDLHFAYRGSHEPAILSGIPESVLARRSD</sequence>
<comment type="caution">
    <text evidence="1">The sequence shown here is derived from an EMBL/GenBank/DDBJ whole genome shotgun (WGS) entry which is preliminary data.</text>
</comment>
<name>A0A0P4R8R5_9ACTN</name>
<gene>
    <name evidence="1" type="ORF">TPA0598_04_06120</name>
</gene>